<feature type="region of interest" description="Disordered" evidence="1">
    <location>
        <begin position="392"/>
        <end position="413"/>
    </location>
</feature>
<name>A0A1G6UG51_9ACTN</name>
<sequence length="496" mass="53876">MSTPIPGVEYTRLPGRQVWEAFGRGSLPGAVIGPPLAQQRLRVHRLTAFGSSVPVTPPGDSAAYDWSETNLPWAYTSQADIEKNVPAGTTIVDLSTNGATFYDRLANTLTPVMGRAAVRLPAGAHRLSSFRLVGSSGLQDYSFGFWFPKLQGFIGPGADKCFVEMGPNSMSQAQLDFLHTMDKDEFRPNQMSVCRLDGTSSSPVIWVGVTGRSWDQQPLTVAGDWYGATVPQSAPHQGLFIYPGAAYIIDCARFQGFGKAMTAAPPFEHANLNTQKSPHGQILRTEIDGRRSPDIDAARPRVCGMIMVNNELLNEVIDSWMHHSYISRYAANDENQETSGIYRFIRSKIEQVSNTGQDGKGGSNNQASCLGWESVNGTIEIEDSIVSQDNPRTTGSLPHHFSLTSTGHRNPRGGRLKVRGNNIFRNTGFPSVDGFLSIRAISSTYWVLDGYPTTMDVRDSAGVRKTAHQVTGTWPPSAASLAAAGVTPATHFLVRG</sequence>
<dbReference type="EMBL" id="LT629688">
    <property type="protein sequence ID" value="SDD40214.1"/>
    <property type="molecule type" value="Genomic_DNA"/>
</dbReference>
<evidence type="ECO:0008006" key="4">
    <source>
        <dbReference type="Google" id="ProtNLM"/>
    </source>
</evidence>
<organism evidence="2 3">
    <name type="scientific">Auraticoccus monumenti</name>
    <dbReference type="NCBI Taxonomy" id="675864"/>
    <lineage>
        <taxon>Bacteria</taxon>
        <taxon>Bacillati</taxon>
        <taxon>Actinomycetota</taxon>
        <taxon>Actinomycetes</taxon>
        <taxon>Propionibacteriales</taxon>
        <taxon>Propionibacteriaceae</taxon>
        <taxon>Auraticoccus</taxon>
    </lineage>
</organism>
<feature type="compositionally biased region" description="Polar residues" evidence="1">
    <location>
        <begin position="392"/>
        <end position="408"/>
    </location>
</feature>
<dbReference type="Proteomes" id="UP000198546">
    <property type="component" value="Chromosome i"/>
</dbReference>
<dbReference type="STRING" id="675864.SAMN04489747_0875"/>
<evidence type="ECO:0000313" key="2">
    <source>
        <dbReference type="EMBL" id="SDD40214.1"/>
    </source>
</evidence>
<gene>
    <name evidence="2" type="ORF">SAMN04489747_0875</name>
</gene>
<dbReference type="AlphaFoldDB" id="A0A1G6UG51"/>
<keyword evidence="3" id="KW-1185">Reference proteome</keyword>
<reference evidence="2 3" key="1">
    <citation type="submission" date="2016-10" db="EMBL/GenBank/DDBJ databases">
        <authorList>
            <person name="de Groot N.N."/>
        </authorList>
    </citation>
    <scope>NUCLEOTIDE SEQUENCE [LARGE SCALE GENOMIC DNA]</scope>
    <source>
        <strain evidence="2 3">MON 2.2</strain>
    </source>
</reference>
<evidence type="ECO:0000256" key="1">
    <source>
        <dbReference type="SAM" id="MobiDB-lite"/>
    </source>
</evidence>
<proteinExistence type="predicted"/>
<accession>A0A1G6UG51</accession>
<protein>
    <recommendedName>
        <fullName evidence="4">Right handed beta helix region</fullName>
    </recommendedName>
</protein>
<evidence type="ECO:0000313" key="3">
    <source>
        <dbReference type="Proteomes" id="UP000198546"/>
    </source>
</evidence>